<keyword evidence="7" id="KW-1133">Transmembrane helix</keyword>
<dbReference type="InterPro" id="IPR002401">
    <property type="entry name" value="Cyt_P450_E_grp-I"/>
</dbReference>
<evidence type="ECO:0000256" key="2">
    <source>
        <dbReference type="ARBA" id="ARBA00010617"/>
    </source>
</evidence>
<dbReference type="PRINTS" id="PR00463">
    <property type="entry name" value="EP450I"/>
</dbReference>
<keyword evidence="6" id="KW-0479">Metal-binding</keyword>
<dbReference type="Pfam" id="PF00067">
    <property type="entry name" value="p450"/>
    <property type="match status" value="1"/>
</dbReference>
<keyword evidence="3 6" id="KW-0349">Heme</keyword>
<comment type="similarity">
    <text evidence="2">Belongs to the cytochrome P450 family.</text>
</comment>
<dbReference type="GO" id="GO:0020037">
    <property type="term" value="F:heme binding"/>
    <property type="evidence" value="ECO:0007669"/>
    <property type="project" value="InterPro"/>
</dbReference>
<keyword evidence="10" id="KW-1185">Reference proteome</keyword>
<dbReference type="InterPro" id="IPR005069">
    <property type="entry name" value="Nucl-diP-sugar_transferase"/>
</dbReference>
<keyword evidence="5" id="KW-0560">Oxidoreductase</keyword>
<dbReference type="CDD" id="cd20628">
    <property type="entry name" value="CYP4"/>
    <property type="match status" value="1"/>
</dbReference>
<evidence type="ECO:0000256" key="5">
    <source>
        <dbReference type="ARBA" id="ARBA00023033"/>
    </source>
</evidence>
<dbReference type="SUPFAM" id="SSF48264">
    <property type="entry name" value="Cytochrome P450"/>
    <property type="match status" value="1"/>
</dbReference>
<organism evidence="9 10">
    <name type="scientific">Caenorhabditis briggsae</name>
    <dbReference type="NCBI Taxonomy" id="6238"/>
    <lineage>
        <taxon>Eukaryota</taxon>
        <taxon>Metazoa</taxon>
        <taxon>Ecdysozoa</taxon>
        <taxon>Nematoda</taxon>
        <taxon>Chromadorea</taxon>
        <taxon>Rhabditida</taxon>
        <taxon>Rhabditina</taxon>
        <taxon>Rhabditomorpha</taxon>
        <taxon>Rhabditoidea</taxon>
        <taxon>Rhabditidae</taxon>
        <taxon>Peloderinae</taxon>
        <taxon>Caenorhabditis</taxon>
    </lineage>
</organism>
<dbReference type="Proteomes" id="UP000829354">
    <property type="component" value="Chromosome V"/>
</dbReference>
<dbReference type="InterPro" id="IPR050196">
    <property type="entry name" value="Cytochrome_P450_Monoox"/>
</dbReference>
<dbReference type="PANTHER" id="PTHR24291:SF128">
    <property type="entry name" value="CYTOCHROME P450"/>
    <property type="match status" value="1"/>
</dbReference>
<evidence type="ECO:0000256" key="4">
    <source>
        <dbReference type="ARBA" id="ARBA00023004"/>
    </source>
</evidence>
<evidence type="ECO:0000256" key="1">
    <source>
        <dbReference type="ARBA" id="ARBA00001971"/>
    </source>
</evidence>
<evidence type="ECO:0000313" key="9">
    <source>
        <dbReference type="EMBL" id="UMM37757.1"/>
    </source>
</evidence>
<accession>A0AAE9JMZ9</accession>
<evidence type="ECO:0000256" key="7">
    <source>
        <dbReference type="SAM" id="Phobius"/>
    </source>
</evidence>
<dbReference type="Gene3D" id="1.10.630.10">
    <property type="entry name" value="Cytochrome P450"/>
    <property type="match status" value="1"/>
</dbReference>
<evidence type="ECO:0000259" key="8">
    <source>
        <dbReference type="Pfam" id="PF03407"/>
    </source>
</evidence>
<dbReference type="GO" id="GO:0016705">
    <property type="term" value="F:oxidoreductase activity, acting on paired donors, with incorporation or reduction of molecular oxygen"/>
    <property type="evidence" value="ECO:0007669"/>
    <property type="project" value="InterPro"/>
</dbReference>
<comment type="cofactor">
    <cofactor evidence="1 6">
        <name>heme</name>
        <dbReference type="ChEBI" id="CHEBI:30413"/>
    </cofactor>
</comment>
<dbReference type="GO" id="GO:0004497">
    <property type="term" value="F:monooxygenase activity"/>
    <property type="evidence" value="ECO:0007669"/>
    <property type="project" value="UniProtKB-KW"/>
</dbReference>
<feature type="domain" description="Nucleotide-diphospho-sugar transferase" evidence="8">
    <location>
        <begin position="165"/>
        <end position="369"/>
    </location>
</feature>
<reference evidence="9 10" key="1">
    <citation type="submission" date="2022-04" db="EMBL/GenBank/DDBJ databases">
        <title>Chromosome-level reference genomes for two strains of Caenorhabditis briggsae: an improved platform for comparative genomics.</title>
        <authorList>
            <person name="Stevens L."/>
            <person name="Andersen E."/>
        </authorList>
    </citation>
    <scope>NUCLEOTIDE SEQUENCE [LARGE SCALE GENOMIC DNA]</scope>
    <source>
        <strain evidence="9">VX34</strain>
        <tissue evidence="9">Whole-organism</tissue>
    </source>
</reference>
<dbReference type="Pfam" id="PF03407">
    <property type="entry name" value="Nucleotid_trans"/>
    <property type="match status" value="1"/>
</dbReference>
<dbReference type="InterPro" id="IPR036396">
    <property type="entry name" value="Cyt_P450_sf"/>
</dbReference>
<dbReference type="PROSITE" id="PS00086">
    <property type="entry name" value="CYTOCHROME_P450"/>
    <property type="match status" value="1"/>
</dbReference>
<evidence type="ECO:0000256" key="6">
    <source>
        <dbReference type="PIRSR" id="PIRSR602401-1"/>
    </source>
</evidence>
<dbReference type="GO" id="GO:0005506">
    <property type="term" value="F:iron ion binding"/>
    <property type="evidence" value="ECO:0007669"/>
    <property type="project" value="InterPro"/>
</dbReference>
<feature type="binding site" description="axial binding residue" evidence="6">
    <location>
        <position position="837"/>
    </location>
    <ligand>
        <name>heme</name>
        <dbReference type="ChEBI" id="CHEBI:30413"/>
    </ligand>
    <ligandPart>
        <name>Fe</name>
        <dbReference type="ChEBI" id="CHEBI:18248"/>
    </ligandPart>
</feature>
<dbReference type="AlphaFoldDB" id="A0AAE9JMZ9"/>
<keyword evidence="5" id="KW-0503">Monooxygenase</keyword>
<dbReference type="PRINTS" id="PR00385">
    <property type="entry name" value="P450"/>
</dbReference>
<dbReference type="PANTHER" id="PTHR24291">
    <property type="entry name" value="CYTOCHROME P450 FAMILY 4"/>
    <property type="match status" value="1"/>
</dbReference>
<sequence length="894" mass="103775">MCAPKDTFYWTDGQATGTDGFAWGPPLHGGPPQPDGAVNSWGAQDCAQQYLFANGAFLPAWPGFVHGQIDDQWCLDTGGPRNKIQNYFQSIFTDYRVFRQKDFLLTLNDLSAQIPFEDIHEDYEFDEFANNLKAMPKAPYLILYDSSNIDVVLNHVCNLQFIPNTLQRLVAVAFDEKSEMILRKNYPEIPNVLINLKPIVDSMDPKKQNRGYLVYTLALVVHAKICASLAARGIDFWSMHQDTLWTQNFDMMNVEDRYPDANMLFDTIGNENPSYDRMRDWVCGATFFVRGNPTTFQFFRQLESYMLSYQSPDSSIMTYLCGHHHYKCEFLPQWMVSSFNYFEGPRENVPVLIQLDGGKKPGESKMDVLKRGHFVFRNQNGTYKNEMQFLNLTIVFVLGLLIFYYKSIYNSIRDRLRIYHFLSKFDGPLAFPLVGNLYLVNIFDISKLVDQVLHLAWYYCKKGCGIVRLWIGPVPMLAIVNPIYAKEILESNEVITKADEYEILFPWLGTGLLTSTGDKWRQRRKMLTPAFHFKVLNDFLSVHDYQAKVFLDQVKQFADSGDEVDLFPYIKRMALDIICETSMGATVDAQNNHDHQYVESVRRLSEIAFLWIIYPWLKIKPIWYLSGYGAEYDRHLEIVLDFTKNVIEEKWTEYQQYQLGAEKKDKRSMVFLDLLLQLRSEGLMNEEDIREEVDTFMFEGHDTTAASMGWTLWCIAHNPDIQEKVIEEVDRIFGGSDRDCTNEDLKQMKYLEKCIKESLRMFPPVPFFGRKVEKDVVIHGNFLPKGVRIILVPLVLQRNPLLFENPNVYDPENFSEEKMSSRHAYSDVPFSAGPRNCIGQKFAMMEEKAVISWFFRKYRISANVAFEDNKILPEIIMKSSLGFPVTITHRMDNK</sequence>
<keyword evidence="7" id="KW-0812">Transmembrane</keyword>
<proteinExistence type="inferred from homology"/>
<feature type="transmembrane region" description="Helical" evidence="7">
    <location>
        <begin position="389"/>
        <end position="405"/>
    </location>
</feature>
<dbReference type="InterPro" id="IPR017972">
    <property type="entry name" value="Cyt_P450_CS"/>
</dbReference>
<dbReference type="EMBL" id="CP092624">
    <property type="protein sequence ID" value="UMM37757.1"/>
    <property type="molecule type" value="Genomic_DNA"/>
</dbReference>
<evidence type="ECO:0000256" key="3">
    <source>
        <dbReference type="ARBA" id="ARBA00022617"/>
    </source>
</evidence>
<keyword evidence="7" id="KW-0472">Membrane</keyword>
<protein>
    <recommendedName>
        <fullName evidence="8">Nucleotide-diphospho-sugar transferase domain-containing protein</fullName>
    </recommendedName>
</protein>
<keyword evidence="4 6" id="KW-0408">Iron</keyword>
<name>A0AAE9JMZ9_CAEBR</name>
<gene>
    <name evidence="9" type="ORF">L5515_009424</name>
</gene>
<dbReference type="InterPro" id="IPR001128">
    <property type="entry name" value="Cyt_P450"/>
</dbReference>
<evidence type="ECO:0000313" key="10">
    <source>
        <dbReference type="Proteomes" id="UP000829354"/>
    </source>
</evidence>